<feature type="region of interest" description="Disordered" evidence="4">
    <location>
        <begin position="142"/>
        <end position="163"/>
    </location>
</feature>
<dbReference type="Pfam" id="PF00169">
    <property type="entry name" value="PH"/>
    <property type="match status" value="1"/>
</dbReference>
<dbReference type="FunFam" id="1.10.472.80:FF:000018">
    <property type="entry name" value="TBC1 domain family member 2B"/>
    <property type="match status" value="1"/>
</dbReference>
<dbReference type="Proteomes" id="UP000261480">
    <property type="component" value="Unplaced"/>
</dbReference>
<dbReference type="PROSITE" id="PS50003">
    <property type="entry name" value="PH_DOMAIN"/>
    <property type="match status" value="1"/>
</dbReference>
<accession>A0A3B3X0R9</accession>
<evidence type="ECO:0000313" key="8">
    <source>
        <dbReference type="Proteomes" id="UP000261480"/>
    </source>
</evidence>
<feature type="coiled-coil region" evidence="3">
    <location>
        <begin position="463"/>
        <end position="518"/>
    </location>
</feature>
<dbReference type="Ensembl" id="ENSPMET00000002092.1">
    <property type="protein sequence ID" value="ENSPMEP00000008647.1"/>
    <property type="gene ID" value="ENSPMEG00000010420.1"/>
</dbReference>
<dbReference type="FunFam" id="2.30.29.30:FF:000248">
    <property type="entry name" value="TBC1 domain family member 2A isoform X1"/>
    <property type="match status" value="1"/>
</dbReference>
<evidence type="ECO:0000313" key="7">
    <source>
        <dbReference type="Ensembl" id="ENSPMEP00000008647.1"/>
    </source>
</evidence>
<dbReference type="SMART" id="SM00164">
    <property type="entry name" value="TBC"/>
    <property type="match status" value="1"/>
</dbReference>
<evidence type="ECO:0000256" key="2">
    <source>
        <dbReference type="ARBA" id="ARBA00023054"/>
    </source>
</evidence>
<dbReference type="Pfam" id="PF00566">
    <property type="entry name" value="RabGAP-TBC"/>
    <property type="match status" value="1"/>
</dbReference>
<proteinExistence type="predicted"/>
<dbReference type="OrthoDB" id="294251at2759"/>
<dbReference type="InterPro" id="IPR050302">
    <property type="entry name" value="Rab_GAP_TBC_domain"/>
</dbReference>
<dbReference type="PANTHER" id="PTHR47219:SF20">
    <property type="entry name" value="TBC1 DOMAIN FAMILY MEMBER 2B"/>
    <property type="match status" value="1"/>
</dbReference>
<dbReference type="GO" id="GO:0031410">
    <property type="term" value="C:cytoplasmic vesicle"/>
    <property type="evidence" value="ECO:0007669"/>
    <property type="project" value="UniProtKB-ARBA"/>
</dbReference>
<feature type="compositionally biased region" description="Polar residues" evidence="4">
    <location>
        <begin position="23"/>
        <end position="32"/>
    </location>
</feature>
<protein>
    <recommendedName>
        <fullName evidence="9">TBC1 domain family, member 2</fullName>
    </recommendedName>
</protein>
<dbReference type="InterPro" id="IPR000195">
    <property type="entry name" value="Rab-GAP-TBC_dom"/>
</dbReference>
<reference evidence="7" key="1">
    <citation type="submission" date="2025-05" db="UniProtKB">
        <authorList>
            <consortium name="Ensembl"/>
        </authorList>
    </citation>
    <scope>IDENTIFICATION</scope>
</reference>
<feature type="compositionally biased region" description="Basic and acidic residues" evidence="4">
    <location>
        <begin position="999"/>
        <end position="1015"/>
    </location>
</feature>
<feature type="region of interest" description="Disordered" evidence="4">
    <location>
        <begin position="519"/>
        <end position="546"/>
    </location>
</feature>
<feature type="region of interest" description="Disordered" evidence="4">
    <location>
        <begin position="344"/>
        <end position="406"/>
    </location>
</feature>
<name>A0A3B3X0R9_9TELE</name>
<dbReference type="GO" id="GO:0031267">
    <property type="term" value="F:small GTPase binding"/>
    <property type="evidence" value="ECO:0007669"/>
    <property type="project" value="TreeGrafter"/>
</dbReference>
<feature type="domain" description="PH" evidence="5">
    <location>
        <begin position="167"/>
        <end position="262"/>
    </location>
</feature>
<dbReference type="SMART" id="SM00233">
    <property type="entry name" value="PH"/>
    <property type="match status" value="1"/>
</dbReference>
<dbReference type="GO" id="GO:0005096">
    <property type="term" value="F:GTPase activator activity"/>
    <property type="evidence" value="ECO:0007669"/>
    <property type="project" value="UniProtKB-KW"/>
</dbReference>
<dbReference type="PROSITE" id="PS50086">
    <property type="entry name" value="TBC_RABGAP"/>
    <property type="match status" value="1"/>
</dbReference>
<dbReference type="CDD" id="cd01265">
    <property type="entry name" value="PH_TBC1D2A"/>
    <property type="match status" value="1"/>
</dbReference>
<evidence type="ECO:0000259" key="6">
    <source>
        <dbReference type="PROSITE" id="PS50086"/>
    </source>
</evidence>
<dbReference type="GO" id="GO:0005829">
    <property type="term" value="C:cytosol"/>
    <property type="evidence" value="ECO:0007669"/>
    <property type="project" value="UniProtKB-ARBA"/>
</dbReference>
<evidence type="ECO:0008006" key="9">
    <source>
        <dbReference type="Google" id="ProtNLM"/>
    </source>
</evidence>
<sequence>MDRGSPASDSLPVPTDLIRMGPDSQNQETVQSGPGCLSRSPEPTEPPSSPQSTGPEPPGSEQTEPGGSGPVDCGPETSSRPVLQNPEGSTDQAEEEPGSDPSEVLTAGPEEPRVHQNPGEILPAEEGGSVASCLGRPGRTECLDLQNRQTPPPSGQVWSRPPGAAGEPRLCGFLQKQAGPLRAWKRRWFSYEQNQNQLFYFRSPQDVAPLGQIRLNGATFTCPLNAESGTFHIQTPERTFILKAVSQELMLYWLQQLQVKRWQHRNTSTGPDRTNTNNLTDNFLPRQHGPVGLVGEAAAIAPAQRSMLASVSIKHPLIQFQNSVHSLRKRTSQDSSQSSVFYVNDLPWTGTGPEDGGAPADAPAADPAGQRSASPSRSWRSKSRVSSSVSDPCGDAASSEQTSRLQQEKQMLMKEVKAQKELVWILHKALEASQLEKRSCSEFLAVQDEQQRLELLRHGERLAADLRARLDGAKMEAEVLRRRLDDRDAQLAELQEEVRLLEEKNAAKQQVIMKLTDQVTSCLSDPRHPDSSGPAQNQNPQNHKQLQQQMDNLKDDLAAYQTQNRFLNSEIYQLTKLWRKSSEQERSLMVKCAYLEATNCQVESRYLGVLRSLQEAKALAPEQQEAVQRLIQDALGGEAKGVVKLSADRDHDEYGFKIVPDYEVEDMKLLAKIQALEIRGHSLLQQDSMERPLLARWAQYLAGRSEDDLCPSPELKALLRSGVPQQYRRRVWRWLVRTRTRTVWERHPQRYQQLCEKSQTSPHPASRQIQLDLHRTLTTNQNFSSPSSPALQQLRRVLLAFSWQNPGVGYCQGLNRLAAIALLVLQSEEDAFWCLVALVDAIMPQDYYTKNLLASQADQRVLKDFMAEKLPRLAAHLESHGVDVSLVTFNWFLVVFVESLPSDILLPLWDAFLYEGSKVIFRYALALFKYKEDDLLKIHDSVEIYQYLRFFTKTVTDSRKLAAIAFCDMNPFPRRLLRNRRVLHLERLQGELQELEEQQKEFVTESAQRKDKELDPASEDDEEL</sequence>
<dbReference type="PANTHER" id="PTHR47219">
    <property type="entry name" value="RAB GTPASE-ACTIVATING PROTEIN 1-LIKE"/>
    <property type="match status" value="1"/>
</dbReference>
<feature type="compositionally biased region" description="Low complexity" evidence="4">
    <location>
        <begin position="356"/>
        <end position="390"/>
    </location>
</feature>
<dbReference type="InterPro" id="IPR001849">
    <property type="entry name" value="PH_domain"/>
</dbReference>
<dbReference type="InterPro" id="IPR011993">
    <property type="entry name" value="PH-like_dom_sf"/>
</dbReference>
<evidence type="ECO:0000256" key="4">
    <source>
        <dbReference type="SAM" id="MobiDB-lite"/>
    </source>
</evidence>
<dbReference type="Gene3D" id="1.10.8.270">
    <property type="entry name" value="putative rabgap domain of human tbc1 domain family member 14 like domains"/>
    <property type="match status" value="1"/>
</dbReference>
<feature type="region of interest" description="Disordered" evidence="4">
    <location>
        <begin position="999"/>
        <end position="1024"/>
    </location>
</feature>
<dbReference type="CTD" id="55357"/>
<evidence type="ECO:0000259" key="5">
    <source>
        <dbReference type="PROSITE" id="PS50003"/>
    </source>
</evidence>
<feature type="compositionally biased region" description="Polar residues" evidence="4">
    <location>
        <begin position="76"/>
        <end position="91"/>
    </location>
</feature>
<dbReference type="AlphaFoldDB" id="A0A3B3X0R9"/>
<organism evidence="7 8">
    <name type="scientific">Poecilia mexicana</name>
    <dbReference type="NCBI Taxonomy" id="48701"/>
    <lineage>
        <taxon>Eukaryota</taxon>
        <taxon>Metazoa</taxon>
        <taxon>Chordata</taxon>
        <taxon>Craniata</taxon>
        <taxon>Vertebrata</taxon>
        <taxon>Euteleostomi</taxon>
        <taxon>Actinopterygii</taxon>
        <taxon>Neopterygii</taxon>
        <taxon>Teleostei</taxon>
        <taxon>Neoteleostei</taxon>
        <taxon>Acanthomorphata</taxon>
        <taxon>Ovalentaria</taxon>
        <taxon>Atherinomorphae</taxon>
        <taxon>Cyprinodontiformes</taxon>
        <taxon>Poeciliidae</taxon>
        <taxon>Poeciliinae</taxon>
        <taxon>Poecilia</taxon>
    </lineage>
</organism>
<dbReference type="SUPFAM" id="SSF47923">
    <property type="entry name" value="Ypt/Rab-GAP domain of gyp1p"/>
    <property type="match status" value="2"/>
</dbReference>
<evidence type="ECO:0000256" key="1">
    <source>
        <dbReference type="ARBA" id="ARBA00022468"/>
    </source>
</evidence>
<dbReference type="Ensembl" id="ENSPMET00000002074.1">
    <property type="protein sequence ID" value="ENSPMEP00000026636.1"/>
    <property type="gene ID" value="ENSPMEG00000010420.1"/>
</dbReference>
<keyword evidence="1" id="KW-0343">GTPase activation</keyword>
<dbReference type="SUPFAM" id="SSF50729">
    <property type="entry name" value="PH domain-like"/>
    <property type="match status" value="1"/>
</dbReference>
<dbReference type="Ensembl" id="ENSPMET00000002082.1">
    <property type="protein sequence ID" value="ENSPMEP00000008659.1"/>
    <property type="gene ID" value="ENSPMEG00000010420.1"/>
</dbReference>
<keyword evidence="8" id="KW-1185">Reference proteome</keyword>
<dbReference type="Gene3D" id="2.30.29.30">
    <property type="entry name" value="Pleckstrin-homology domain (PH domain)/Phosphotyrosine-binding domain (PTB)"/>
    <property type="match status" value="1"/>
</dbReference>
<feature type="region of interest" description="Disordered" evidence="4">
    <location>
        <begin position="1"/>
        <end position="130"/>
    </location>
</feature>
<dbReference type="GeneID" id="106903863"/>
<dbReference type="Gene3D" id="1.10.472.80">
    <property type="entry name" value="Ypt/Rab-GAP domain of gyp1p, domain 3"/>
    <property type="match status" value="1"/>
</dbReference>
<dbReference type="RefSeq" id="XP_014823364.1">
    <property type="nucleotide sequence ID" value="XM_014967878.1"/>
</dbReference>
<feature type="compositionally biased region" description="Low complexity" evidence="4">
    <location>
        <begin position="536"/>
        <end position="546"/>
    </location>
</feature>
<dbReference type="STRING" id="48701.ENSPMEP00000026636"/>
<feature type="domain" description="Rab-GAP TBC" evidence="6">
    <location>
        <begin position="722"/>
        <end position="916"/>
    </location>
</feature>
<keyword evidence="2 3" id="KW-0175">Coiled coil</keyword>
<evidence type="ECO:0000256" key="3">
    <source>
        <dbReference type="SAM" id="Coils"/>
    </source>
</evidence>
<dbReference type="FunFam" id="1.10.8.270:FF:000014">
    <property type="entry name" value="Putative TBC1 domain family member 2B"/>
    <property type="match status" value="1"/>
</dbReference>
<dbReference type="InterPro" id="IPR035969">
    <property type="entry name" value="Rab-GAP_TBC_sf"/>
</dbReference>
<dbReference type="KEGG" id="pmei:106903863"/>
<dbReference type="RefSeq" id="XP_014823363.1">
    <property type="nucleotide sequence ID" value="XM_014967877.1"/>
</dbReference>